<dbReference type="Proteomes" id="UP000244248">
    <property type="component" value="Unassembled WGS sequence"/>
</dbReference>
<dbReference type="InterPro" id="IPR029069">
    <property type="entry name" value="HotDog_dom_sf"/>
</dbReference>
<organism evidence="5 6">
    <name type="scientific">Stenotrophobium rhamnosiphilum</name>
    <dbReference type="NCBI Taxonomy" id="2029166"/>
    <lineage>
        <taxon>Bacteria</taxon>
        <taxon>Pseudomonadati</taxon>
        <taxon>Pseudomonadota</taxon>
        <taxon>Gammaproteobacteria</taxon>
        <taxon>Nevskiales</taxon>
        <taxon>Nevskiaceae</taxon>
        <taxon>Stenotrophobium</taxon>
    </lineage>
</organism>
<reference evidence="5 6" key="1">
    <citation type="submission" date="2018-04" db="EMBL/GenBank/DDBJ databases">
        <title>Novel species isolated from glacier.</title>
        <authorList>
            <person name="Liu Q."/>
            <person name="Xin Y.-H."/>
        </authorList>
    </citation>
    <scope>NUCLEOTIDE SEQUENCE [LARGE SCALE GENOMIC DNA]</scope>
    <source>
        <strain evidence="5 6">GT1R17</strain>
    </source>
</reference>
<dbReference type="GO" id="GO:0004300">
    <property type="term" value="F:enoyl-CoA hydratase activity"/>
    <property type="evidence" value="ECO:0007669"/>
    <property type="project" value="UniProtKB-ARBA"/>
</dbReference>
<dbReference type="InterPro" id="IPR002539">
    <property type="entry name" value="MaoC-like_dom"/>
</dbReference>
<dbReference type="PANTHER" id="PTHR44196:SF1">
    <property type="entry name" value="DEHYDROGENASE_REDUCTASE SDR FAMILY MEMBER 7B"/>
    <property type="match status" value="1"/>
</dbReference>
<dbReference type="AlphaFoldDB" id="A0A2T5MII6"/>
<dbReference type="GO" id="GO:0016491">
    <property type="term" value="F:oxidoreductase activity"/>
    <property type="evidence" value="ECO:0007669"/>
    <property type="project" value="UniProtKB-KW"/>
</dbReference>
<dbReference type="PRINTS" id="PR00081">
    <property type="entry name" value="GDHRDH"/>
</dbReference>
<evidence type="ECO:0000259" key="4">
    <source>
        <dbReference type="Pfam" id="PF01575"/>
    </source>
</evidence>
<comment type="caution">
    <text evidence="5">The sequence shown here is derived from an EMBL/GenBank/DDBJ whole genome shotgun (WGS) entry which is preliminary data.</text>
</comment>
<sequence length="493" mass="53596">MKNNHPLSFSIDSFKVGDYVSFERVFTCEDAEFFRTLSGDENPLHYDQDYARDTEFGKTIAPLQLTLLPLSMIAGMIFPGEPSLILGQEVRAPHPIFFGEAICYSARIEAINASHRILTIRILALRGNQVLIDSRLRVQARVAEWHTPSALAIQRSTTGRSVVITGGSGEIGRAIAWSLAKEGWQIFIHDRGVSANRDQLIADLSRINAQVRFIDADLTNAKGREKLATELSKIPALDLVVHAASPGVTASVEDLISVNFSALKEIISAVTPVFLSRQSGTVAFIGSKSIEVSLPGWEAYSGAKSMAVNLINGMDRSFSNYGVRGLNILPDMVLTEFSKDFRGDQAMLLPQEVAVALLDVLRDREVSENTVIIEPGKIVRGRVGFHATAAAVMAVKVSSGNVGASVKAEQKELQGSIDSIVREILRLPADYDVGNAALGVTPGWDSLKHLELLLAIESSLKIHFASSEMALLKRFSDLDALCRSKINAGKANE</sequence>
<dbReference type="OrthoDB" id="9774179at2"/>
<keyword evidence="3" id="KW-0560">Oxidoreductase</keyword>
<evidence type="ECO:0000313" key="5">
    <source>
        <dbReference type="EMBL" id="PTU32359.1"/>
    </source>
</evidence>
<name>A0A2T5MII6_9GAMM</name>
<dbReference type="InterPro" id="IPR036291">
    <property type="entry name" value="NAD(P)-bd_dom_sf"/>
</dbReference>
<evidence type="ECO:0000256" key="1">
    <source>
        <dbReference type="ARBA" id="ARBA00005005"/>
    </source>
</evidence>
<evidence type="ECO:0000313" key="6">
    <source>
        <dbReference type="Proteomes" id="UP000244248"/>
    </source>
</evidence>
<dbReference type="SUPFAM" id="SSF51735">
    <property type="entry name" value="NAD(P)-binding Rossmann-fold domains"/>
    <property type="match status" value="1"/>
</dbReference>
<dbReference type="RefSeq" id="WP_107939553.1">
    <property type="nucleotide sequence ID" value="NZ_QANS01000002.1"/>
</dbReference>
<dbReference type="InterPro" id="IPR036736">
    <property type="entry name" value="ACP-like_sf"/>
</dbReference>
<dbReference type="CDD" id="cd05233">
    <property type="entry name" value="SDR_c"/>
    <property type="match status" value="1"/>
</dbReference>
<dbReference type="UniPathway" id="UPA00659"/>
<dbReference type="GO" id="GO:0016020">
    <property type="term" value="C:membrane"/>
    <property type="evidence" value="ECO:0007669"/>
    <property type="project" value="TreeGrafter"/>
</dbReference>
<gene>
    <name evidence="5" type="ORF">CJD38_06840</name>
</gene>
<dbReference type="EMBL" id="QANS01000002">
    <property type="protein sequence ID" value="PTU32359.1"/>
    <property type="molecule type" value="Genomic_DNA"/>
</dbReference>
<keyword evidence="6" id="KW-1185">Reference proteome</keyword>
<evidence type="ECO:0000256" key="2">
    <source>
        <dbReference type="ARBA" id="ARBA00006484"/>
    </source>
</evidence>
<evidence type="ECO:0000256" key="3">
    <source>
        <dbReference type="ARBA" id="ARBA00023002"/>
    </source>
</evidence>
<accession>A0A2T5MII6</accession>
<protein>
    <recommendedName>
        <fullName evidence="4">MaoC-like domain-containing protein</fullName>
    </recommendedName>
</protein>
<dbReference type="SUPFAM" id="SSF54637">
    <property type="entry name" value="Thioesterase/thiol ester dehydrase-isomerase"/>
    <property type="match status" value="1"/>
</dbReference>
<dbReference type="Gene3D" id="1.10.1200.10">
    <property type="entry name" value="ACP-like"/>
    <property type="match status" value="1"/>
</dbReference>
<proteinExistence type="inferred from homology"/>
<dbReference type="Gene3D" id="3.40.50.720">
    <property type="entry name" value="NAD(P)-binding Rossmann-like Domain"/>
    <property type="match status" value="1"/>
</dbReference>
<dbReference type="Pfam" id="PF00106">
    <property type="entry name" value="adh_short"/>
    <property type="match status" value="1"/>
</dbReference>
<dbReference type="InterPro" id="IPR002347">
    <property type="entry name" value="SDR_fam"/>
</dbReference>
<feature type="domain" description="MaoC-like" evidence="4">
    <location>
        <begin position="24"/>
        <end position="102"/>
    </location>
</feature>
<dbReference type="Gene3D" id="3.10.129.10">
    <property type="entry name" value="Hotdog Thioesterase"/>
    <property type="match status" value="1"/>
</dbReference>
<dbReference type="GO" id="GO:0006635">
    <property type="term" value="P:fatty acid beta-oxidation"/>
    <property type="evidence" value="ECO:0007669"/>
    <property type="project" value="UniProtKB-UniPathway"/>
</dbReference>
<comment type="pathway">
    <text evidence="1">Lipid metabolism; fatty acid beta-oxidation.</text>
</comment>
<comment type="similarity">
    <text evidence="2">Belongs to the short-chain dehydrogenases/reductases (SDR) family.</text>
</comment>
<dbReference type="Pfam" id="PF01575">
    <property type="entry name" value="MaoC_dehydratas"/>
    <property type="match status" value="1"/>
</dbReference>
<dbReference type="PANTHER" id="PTHR44196">
    <property type="entry name" value="DEHYDROGENASE/REDUCTASE SDR FAMILY MEMBER 7B"/>
    <property type="match status" value="1"/>
</dbReference>